<comment type="subcellular location">
    <subcellularLocation>
        <location evidence="1">Nucleus</location>
    </subcellularLocation>
</comment>
<dbReference type="InterPro" id="IPR039353">
    <property type="entry name" value="TF_Adf1"/>
</dbReference>
<dbReference type="GO" id="GO:0006357">
    <property type="term" value="P:regulation of transcription by RNA polymerase II"/>
    <property type="evidence" value="ECO:0007669"/>
    <property type="project" value="TreeGrafter"/>
</dbReference>
<dbReference type="PROSITE" id="PS51031">
    <property type="entry name" value="BESS"/>
    <property type="match status" value="1"/>
</dbReference>
<feature type="region of interest" description="Disordered" evidence="2">
    <location>
        <begin position="146"/>
        <end position="180"/>
    </location>
</feature>
<keyword evidence="1" id="KW-0539">Nucleus</keyword>
<dbReference type="AlphaFoldDB" id="A0AAW1VD25"/>
<proteinExistence type="predicted"/>
<evidence type="ECO:0008006" key="7">
    <source>
        <dbReference type="Google" id="ProtNLM"/>
    </source>
</evidence>
<dbReference type="PANTHER" id="PTHR12243">
    <property type="entry name" value="MADF DOMAIN TRANSCRIPTION FACTOR"/>
    <property type="match status" value="1"/>
</dbReference>
<dbReference type="GO" id="GO:0005667">
    <property type="term" value="C:transcription regulator complex"/>
    <property type="evidence" value="ECO:0007669"/>
    <property type="project" value="TreeGrafter"/>
</dbReference>
<evidence type="ECO:0000313" key="5">
    <source>
        <dbReference type="EMBL" id="KAK9889844.1"/>
    </source>
</evidence>
<dbReference type="PROSITE" id="PS51029">
    <property type="entry name" value="MADF"/>
    <property type="match status" value="1"/>
</dbReference>
<dbReference type="PANTHER" id="PTHR12243:SF60">
    <property type="entry name" value="SI:CH211-15D5.12-RELATED"/>
    <property type="match status" value="1"/>
</dbReference>
<feature type="compositionally biased region" description="Basic and acidic residues" evidence="2">
    <location>
        <begin position="146"/>
        <end position="161"/>
    </location>
</feature>
<gene>
    <name evidence="5" type="ORF">WA026_007207</name>
</gene>
<dbReference type="SMART" id="SM00595">
    <property type="entry name" value="MADF"/>
    <property type="match status" value="1"/>
</dbReference>
<evidence type="ECO:0000256" key="2">
    <source>
        <dbReference type="SAM" id="MobiDB-lite"/>
    </source>
</evidence>
<evidence type="ECO:0000313" key="6">
    <source>
        <dbReference type="Proteomes" id="UP001431783"/>
    </source>
</evidence>
<dbReference type="GO" id="GO:0003677">
    <property type="term" value="F:DNA binding"/>
    <property type="evidence" value="ECO:0007669"/>
    <property type="project" value="InterPro"/>
</dbReference>
<keyword evidence="6" id="KW-1185">Reference proteome</keyword>
<name>A0AAW1VD25_9CUCU</name>
<dbReference type="CDD" id="cd00167">
    <property type="entry name" value="SANT"/>
    <property type="match status" value="1"/>
</dbReference>
<dbReference type="GO" id="GO:0005634">
    <property type="term" value="C:nucleus"/>
    <property type="evidence" value="ECO:0007669"/>
    <property type="project" value="UniProtKB-SubCell"/>
</dbReference>
<dbReference type="InterPro" id="IPR004210">
    <property type="entry name" value="BESS_motif"/>
</dbReference>
<dbReference type="Proteomes" id="UP001431783">
    <property type="component" value="Unassembled WGS sequence"/>
</dbReference>
<evidence type="ECO:0000259" key="3">
    <source>
        <dbReference type="PROSITE" id="PS51029"/>
    </source>
</evidence>
<feature type="domain" description="BESS" evidence="4">
    <location>
        <begin position="199"/>
        <end position="238"/>
    </location>
</feature>
<accession>A0AAW1VD25</accession>
<feature type="domain" description="MADF" evidence="3">
    <location>
        <begin position="8"/>
        <end position="95"/>
    </location>
</feature>
<evidence type="ECO:0000256" key="1">
    <source>
        <dbReference type="PROSITE-ProRule" id="PRU00371"/>
    </source>
</evidence>
<dbReference type="Pfam" id="PF10545">
    <property type="entry name" value="MADF_DNA_bdg"/>
    <property type="match status" value="1"/>
</dbReference>
<sequence>MAEDTNKLFVGEIEKRPCLYDFTNSAYADKDFQEIKWQEIADIVGSTVEECKARWRNLRGGLTRYLSKPMTLSGSRAAKKYYLYDDLHFLLPFIKTRVVNCKKDPLSNSSDFDYLNEGSTYDGDSSDFDVKPSIVMDTEVDTKQLFQDKEPPNRKRGHTPEENEPVAHNTKVPKETSRKEDSFGEAVKMYFAERLAKEANPDLEFFKSILPDIADFNAFQKRLFKRKVLEIIDEISQVT</sequence>
<evidence type="ECO:0000259" key="4">
    <source>
        <dbReference type="PROSITE" id="PS51031"/>
    </source>
</evidence>
<organism evidence="5 6">
    <name type="scientific">Henosepilachna vigintioctopunctata</name>
    <dbReference type="NCBI Taxonomy" id="420089"/>
    <lineage>
        <taxon>Eukaryota</taxon>
        <taxon>Metazoa</taxon>
        <taxon>Ecdysozoa</taxon>
        <taxon>Arthropoda</taxon>
        <taxon>Hexapoda</taxon>
        <taxon>Insecta</taxon>
        <taxon>Pterygota</taxon>
        <taxon>Neoptera</taxon>
        <taxon>Endopterygota</taxon>
        <taxon>Coleoptera</taxon>
        <taxon>Polyphaga</taxon>
        <taxon>Cucujiformia</taxon>
        <taxon>Coccinelloidea</taxon>
        <taxon>Coccinellidae</taxon>
        <taxon>Epilachninae</taxon>
        <taxon>Epilachnini</taxon>
        <taxon>Henosepilachna</taxon>
    </lineage>
</organism>
<dbReference type="InterPro" id="IPR006578">
    <property type="entry name" value="MADF-dom"/>
</dbReference>
<dbReference type="EMBL" id="JARQZJ010000123">
    <property type="protein sequence ID" value="KAK9889844.1"/>
    <property type="molecule type" value="Genomic_DNA"/>
</dbReference>
<protein>
    <recommendedName>
        <fullName evidence="7">Transcription factor Adf-1</fullName>
    </recommendedName>
</protein>
<dbReference type="InterPro" id="IPR001005">
    <property type="entry name" value="SANT/Myb"/>
</dbReference>
<reference evidence="5 6" key="1">
    <citation type="submission" date="2023-03" db="EMBL/GenBank/DDBJ databases">
        <title>Genome insight into feeding habits of ladybird beetles.</title>
        <authorList>
            <person name="Li H.-S."/>
            <person name="Huang Y.-H."/>
            <person name="Pang H."/>
        </authorList>
    </citation>
    <scope>NUCLEOTIDE SEQUENCE [LARGE SCALE GENOMIC DNA]</scope>
    <source>
        <strain evidence="5">SYSU_2023b</strain>
        <tissue evidence="5">Whole body</tissue>
    </source>
</reference>
<comment type="caution">
    <text evidence="5">The sequence shown here is derived from an EMBL/GenBank/DDBJ whole genome shotgun (WGS) entry which is preliminary data.</text>
</comment>
<dbReference type="Pfam" id="PF02944">
    <property type="entry name" value="BESS"/>
    <property type="match status" value="1"/>
</dbReference>